<dbReference type="GO" id="GO:0004309">
    <property type="term" value="F:exopolyphosphatase activity"/>
    <property type="evidence" value="ECO:0007669"/>
    <property type="project" value="TreeGrafter"/>
</dbReference>
<evidence type="ECO:0000259" key="6">
    <source>
        <dbReference type="SMART" id="SM01131"/>
    </source>
</evidence>
<dbReference type="Proteomes" id="UP000027135">
    <property type="component" value="Unassembled WGS sequence"/>
</dbReference>
<keyword evidence="8" id="KW-1185">Reference proteome</keyword>
<evidence type="ECO:0000256" key="3">
    <source>
        <dbReference type="ARBA" id="ARBA00022723"/>
    </source>
</evidence>
<keyword evidence="4" id="KW-0378">Hydrolase</keyword>
<organism evidence="7 8">
    <name type="scientific">Zootermopsis nevadensis</name>
    <name type="common">Dampwood termite</name>
    <dbReference type="NCBI Taxonomy" id="136037"/>
    <lineage>
        <taxon>Eukaryota</taxon>
        <taxon>Metazoa</taxon>
        <taxon>Ecdysozoa</taxon>
        <taxon>Arthropoda</taxon>
        <taxon>Hexapoda</taxon>
        <taxon>Insecta</taxon>
        <taxon>Pterygota</taxon>
        <taxon>Neoptera</taxon>
        <taxon>Polyneoptera</taxon>
        <taxon>Dictyoptera</taxon>
        <taxon>Blattodea</taxon>
        <taxon>Blattoidea</taxon>
        <taxon>Termitoidae</taxon>
        <taxon>Termopsidae</taxon>
        <taxon>Zootermopsis</taxon>
    </lineage>
</organism>
<dbReference type="AlphaFoldDB" id="A0A067RFC9"/>
<dbReference type="SUPFAM" id="SSF64182">
    <property type="entry name" value="DHH phosphoesterases"/>
    <property type="match status" value="1"/>
</dbReference>
<dbReference type="Pfam" id="PF01368">
    <property type="entry name" value="DHH"/>
    <property type="match status" value="1"/>
</dbReference>
<dbReference type="InterPro" id="IPR038222">
    <property type="entry name" value="DHHA2_dom_sf"/>
</dbReference>
<dbReference type="Pfam" id="PF02833">
    <property type="entry name" value="DHHA2"/>
    <property type="match status" value="1"/>
</dbReference>
<dbReference type="SMART" id="SM01131">
    <property type="entry name" value="DHHA2"/>
    <property type="match status" value="1"/>
</dbReference>
<evidence type="ECO:0000256" key="4">
    <source>
        <dbReference type="ARBA" id="ARBA00022801"/>
    </source>
</evidence>
<protein>
    <submittedName>
        <fullName evidence="7">Prune-like protein</fullName>
    </submittedName>
</protein>
<comment type="similarity">
    <text evidence="2">Belongs to the PPase class C family. Prune subfamily.</text>
</comment>
<reference evidence="7 8" key="1">
    <citation type="journal article" date="2014" name="Nat. Commun.">
        <title>Molecular traces of alternative social organization in a termite genome.</title>
        <authorList>
            <person name="Terrapon N."/>
            <person name="Li C."/>
            <person name="Robertson H.M."/>
            <person name="Ji L."/>
            <person name="Meng X."/>
            <person name="Booth W."/>
            <person name="Chen Z."/>
            <person name="Childers C.P."/>
            <person name="Glastad K.M."/>
            <person name="Gokhale K."/>
            <person name="Gowin J."/>
            <person name="Gronenberg W."/>
            <person name="Hermansen R.A."/>
            <person name="Hu H."/>
            <person name="Hunt B.G."/>
            <person name="Huylmans A.K."/>
            <person name="Khalil S.M."/>
            <person name="Mitchell R.D."/>
            <person name="Munoz-Torres M.C."/>
            <person name="Mustard J.A."/>
            <person name="Pan H."/>
            <person name="Reese J.T."/>
            <person name="Scharf M.E."/>
            <person name="Sun F."/>
            <person name="Vogel H."/>
            <person name="Xiao J."/>
            <person name="Yang W."/>
            <person name="Yang Z."/>
            <person name="Yang Z."/>
            <person name="Zhou J."/>
            <person name="Zhu J."/>
            <person name="Brent C.S."/>
            <person name="Elsik C.G."/>
            <person name="Goodisman M.A."/>
            <person name="Liberles D.A."/>
            <person name="Roe R.M."/>
            <person name="Vargo E.L."/>
            <person name="Vilcinskas A."/>
            <person name="Wang J."/>
            <person name="Bornberg-Bauer E."/>
            <person name="Korb J."/>
            <person name="Zhang G."/>
            <person name="Liebig J."/>
        </authorList>
    </citation>
    <scope>NUCLEOTIDE SEQUENCE [LARGE SCALE GENOMIC DNA]</scope>
    <source>
        <tissue evidence="7">Whole organism</tissue>
    </source>
</reference>
<dbReference type="Gene3D" id="3.10.310.20">
    <property type="entry name" value="DHHA2 domain"/>
    <property type="match status" value="1"/>
</dbReference>
<dbReference type="GO" id="GO:0046872">
    <property type="term" value="F:metal ion binding"/>
    <property type="evidence" value="ECO:0007669"/>
    <property type="project" value="UniProtKB-KW"/>
</dbReference>
<dbReference type="GO" id="GO:0005737">
    <property type="term" value="C:cytoplasm"/>
    <property type="evidence" value="ECO:0007669"/>
    <property type="project" value="InterPro"/>
</dbReference>
<evidence type="ECO:0000256" key="2">
    <source>
        <dbReference type="ARBA" id="ARBA00010331"/>
    </source>
</evidence>
<keyword evidence="3" id="KW-0479">Metal-binding</keyword>
<dbReference type="OMA" id="KRFCARD"/>
<dbReference type="InterPro" id="IPR001667">
    <property type="entry name" value="DDH_dom"/>
</dbReference>
<gene>
    <name evidence="7" type="ORF">L798_07299</name>
</gene>
<evidence type="ECO:0000313" key="7">
    <source>
        <dbReference type="EMBL" id="KDR18853.1"/>
    </source>
</evidence>
<dbReference type="PANTHER" id="PTHR12112">
    <property type="entry name" value="BNIP - RELATED"/>
    <property type="match status" value="1"/>
</dbReference>
<feature type="domain" description="DHHA2" evidence="6">
    <location>
        <begin position="222"/>
        <end position="366"/>
    </location>
</feature>
<dbReference type="InterPro" id="IPR004097">
    <property type="entry name" value="DHHA2"/>
</dbReference>
<evidence type="ECO:0000313" key="8">
    <source>
        <dbReference type="Proteomes" id="UP000027135"/>
    </source>
</evidence>
<dbReference type="InParanoid" id="A0A067RFC9"/>
<dbReference type="PANTHER" id="PTHR12112:SF39">
    <property type="entry name" value="EG:152A3.5 PROTEIN (FBGN0003116_PN PROTEIN)"/>
    <property type="match status" value="1"/>
</dbReference>
<comment type="cofactor">
    <cofactor evidence="1">
        <name>Mn(2+)</name>
        <dbReference type="ChEBI" id="CHEBI:29035"/>
    </cofactor>
</comment>
<accession>A0A067RFC9</accession>
<dbReference type="EMBL" id="KK852669">
    <property type="protein sequence ID" value="KDR18853.1"/>
    <property type="molecule type" value="Genomic_DNA"/>
</dbReference>
<dbReference type="InterPro" id="IPR038763">
    <property type="entry name" value="DHH_sf"/>
</dbReference>
<dbReference type="Gene3D" id="3.90.1640.10">
    <property type="entry name" value="inorganic pyrophosphatase (n-terminal core)"/>
    <property type="match status" value="1"/>
</dbReference>
<proteinExistence type="inferred from homology"/>
<dbReference type="FunCoup" id="A0A067RFC9">
    <property type="interactions" value="294"/>
</dbReference>
<evidence type="ECO:0000256" key="5">
    <source>
        <dbReference type="ARBA" id="ARBA00023211"/>
    </source>
</evidence>
<sequence length="375" mass="41900">MEEFLQYVSQSVAALQRFTTVRIVMGNESCDLDSAISALVYAYVLYNEVNAEAKDTCIIPLLNICKKELALRTEVTYYLRKNSVPLDLLIFQDTVDLKQLQMAGKLQVALVDHHVLSPETEFLRMSVTEIIDHHPQDPAWLWPEQKVILVKVGSCSTLVANEVVQRCPQLLSCQIAMLLYGPIILDTACFSRAADRTTALDLKMASELEIRGVDSTKRERLFEELLAARSDVSSLTPSQLLVKDMKFASSIPVPGLPMLVQEFVTRPDVSEALKEFCAGKETDIAVVMGLRIDGDLIQRDIAVFHSTKPEVALELVTCLRTSTDPALQLEPVEVATQHQVPGLQLFRQLNVKASRKQVLPIVRCAAEFALKHCRH</sequence>
<keyword evidence="5" id="KW-0464">Manganese</keyword>
<dbReference type="STRING" id="136037.A0A067RFC9"/>
<name>A0A067RFC9_ZOONE</name>
<evidence type="ECO:0000256" key="1">
    <source>
        <dbReference type="ARBA" id="ARBA00001936"/>
    </source>
</evidence>
<dbReference type="eggNOG" id="KOG4129">
    <property type="taxonomic scope" value="Eukaryota"/>
</dbReference>